<evidence type="ECO:0000256" key="3">
    <source>
        <dbReference type="ARBA" id="ARBA00022679"/>
    </source>
</evidence>
<dbReference type="CDD" id="cd14212">
    <property type="entry name" value="PKc_YAK1"/>
    <property type="match status" value="1"/>
</dbReference>
<comment type="similarity">
    <text evidence="1">Belongs to the protein kinase superfamily. CMGC Ser/Thr protein kinase family. MNB/DYRK subfamily.</text>
</comment>
<gene>
    <name evidence="10" type="ORF">CYMTET_23581</name>
</gene>
<dbReference type="GO" id="GO:0004674">
    <property type="term" value="F:protein serine/threonine kinase activity"/>
    <property type="evidence" value="ECO:0007669"/>
    <property type="project" value="UniProtKB-KW"/>
</dbReference>
<evidence type="ECO:0000259" key="9">
    <source>
        <dbReference type="PROSITE" id="PS50011"/>
    </source>
</evidence>
<keyword evidence="4 7" id="KW-0547">Nucleotide-binding</keyword>
<proteinExistence type="inferred from homology"/>
<feature type="binding site" evidence="7">
    <location>
        <position position="112"/>
    </location>
    <ligand>
        <name>ATP</name>
        <dbReference type="ChEBI" id="CHEBI:30616"/>
    </ligand>
</feature>
<dbReference type="PANTHER" id="PTHR24058:SF17">
    <property type="entry name" value="HOMEODOMAIN INTERACTING PROTEIN KINASE, ISOFORM D"/>
    <property type="match status" value="1"/>
</dbReference>
<evidence type="ECO:0000313" key="10">
    <source>
        <dbReference type="EMBL" id="KAK3267890.1"/>
    </source>
</evidence>
<keyword evidence="11" id="KW-1185">Reference proteome</keyword>
<protein>
    <recommendedName>
        <fullName evidence="9">Protein kinase domain-containing protein</fullName>
    </recommendedName>
</protein>
<dbReference type="InterPro" id="IPR017441">
    <property type="entry name" value="Protein_kinase_ATP_BS"/>
</dbReference>
<dbReference type="PROSITE" id="PS00107">
    <property type="entry name" value="PROTEIN_KINASE_ATP"/>
    <property type="match status" value="1"/>
</dbReference>
<evidence type="ECO:0000256" key="7">
    <source>
        <dbReference type="PROSITE-ProRule" id="PRU10141"/>
    </source>
</evidence>
<dbReference type="Proteomes" id="UP001190700">
    <property type="component" value="Unassembled WGS sequence"/>
</dbReference>
<dbReference type="PANTHER" id="PTHR24058">
    <property type="entry name" value="DUAL SPECIFICITY PROTEIN KINASE"/>
    <property type="match status" value="1"/>
</dbReference>
<dbReference type="Gene3D" id="3.30.200.20">
    <property type="entry name" value="Phosphorylase Kinase, domain 1"/>
    <property type="match status" value="1"/>
</dbReference>
<dbReference type="EMBL" id="LGRX02012141">
    <property type="protein sequence ID" value="KAK3267890.1"/>
    <property type="molecule type" value="Genomic_DNA"/>
</dbReference>
<comment type="caution">
    <text evidence="10">The sequence shown here is derived from an EMBL/GenBank/DDBJ whole genome shotgun (WGS) entry which is preliminary data.</text>
</comment>
<dbReference type="InterPro" id="IPR050494">
    <property type="entry name" value="Ser_Thr_dual-spec_kinase"/>
</dbReference>
<dbReference type="Gene3D" id="1.10.510.10">
    <property type="entry name" value="Transferase(Phosphotransferase) domain 1"/>
    <property type="match status" value="1"/>
</dbReference>
<organism evidence="10 11">
    <name type="scientific">Cymbomonas tetramitiformis</name>
    <dbReference type="NCBI Taxonomy" id="36881"/>
    <lineage>
        <taxon>Eukaryota</taxon>
        <taxon>Viridiplantae</taxon>
        <taxon>Chlorophyta</taxon>
        <taxon>Pyramimonadophyceae</taxon>
        <taxon>Pyramimonadales</taxon>
        <taxon>Pyramimonadaceae</taxon>
        <taxon>Cymbomonas</taxon>
    </lineage>
</organism>
<feature type="region of interest" description="Disordered" evidence="8">
    <location>
        <begin position="441"/>
        <end position="488"/>
    </location>
</feature>
<reference evidence="10 11" key="1">
    <citation type="journal article" date="2015" name="Genome Biol. Evol.">
        <title>Comparative Genomics of a Bacterivorous Green Alga Reveals Evolutionary Causalities and Consequences of Phago-Mixotrophic Mode of Nutrition.</title>
        <authorList>
            <person name="Burns J.A."/>
            <person name="Paasch A."/>
            <person name="Narechania A."/>
            <person name="Kim E."/>
        </authorList>
    </citation>
    <scope>NUCLEOTIDE SEQUENCE [LARGE SCALE GENOMIC DNA]</scope>
    <source>
        <strain evidence="10 11">PLY_AMNH</strain>
    </source>
</reference>
<keyword evidence="2" id="KW-0723">Serine/threonine-protein kinase</keyword>
<keyword evidence="6 7" id="KW-0067">ATP-binding</keyword>
<dbReference type="GO" id="GO:0005737">
    <property type="term" value="C:cytoplasm"/>
    <property type="evidence" value="ECO:0007669"/>
    <property type="project" value="TreeGrafter"/>
</dbReference>
<dbReference type="AlphaFoldDB" id="A0AAE0L143"/>
<evidence type="ECO:0000256" key="1">
    <source>
        <dbReference type="ARBA" id="ARBA00008867"/>
    </source>
</evidence>
<evidence type="ECO:0000256" key="6">
    <source>
        <dbReference type="ARBA" id="ARBA00022840"/>
    </source>
</evidence>
<dbReference type="GO" id="GO:0004713">
    <property type="term" value="F:protein tyrosine kinase activity"/>
    <property type="evidence" value="ECO:0007669"/>
    <property type="project" value="TreeGrafter"/>
</dbReference>
<dbReference type="SUPFAM" id="SSF56112">
    <property type="entry name" value="Protein kinase-like (PK-like)"/>
    <property type="match status" value="1"/>
</dbReference>
<feature type="compositionally biased region" description="Polar residues" evidence="8">
    <location>
        <begin position="915"/>
        <end position="924"/>
    </location>
</feature>
<dbReference type="InterPro" id="IPR008271">
    <property type="entry name" value="Ser/Thr_kinase_AS"/>
</dbReference>
<feature type="domain" description="Protein kinase" evidence="9">
    <location>
        <begin position="83"/>
        <end position="421"/>
    </location>
</feature>
<sequence length="949" mass="102673">MVCAGRSVTRPRQNYSMASKLSLKIAETYKVCDPRFNYSVSFNPRRPLSKPAEPVSNDGWDNENADLILYVNDALVSSNGNRYIVKDMLGQGTFGQVAKCVREDTGEVVAVKVIKNRPAYYHQARVEIGIVQMLNSRCDPENKHHIVRMLDYFIHRRHLCLAFELLNINLYELIRQNQFRGLSMNLLRLFICQILDALIVLRDANVVHCDLKPENILLKSLDSGEIKVIDYGSACFENRTVYSYIQSRFYRSPEVLLGYPYNAAIDMWSVGCVAAELFLGLPLFPGASEFNLLQRIHETLGQPPDFIVANSTSGSKFFKRLGPQEEAPDGTNRESSRYRLLAQDEFEAQEGAKVATGKRYFKYTALQDIIGRCSYRQGLSEAELARERQQRAAFLDFLLGVLQLDPSTRWTPRQAAQHPFITNAPFTGPFQPPPDPVRTVPPPVSYSRSSQGCQYSASSSHGASPHWARSAPTAMPSQPYPFASPPSAAHGIGASPEYGGLNADAANGSFGTLSGLAASLGREGSGAPIAIPQQVGSIGRHGYHAGDGDFSGFGTSPGSAPAAFAVDGQQQRAQAQQAQAQQDALAVFSAQHQAVLQQQQQQQQGAPGPVFGVYGSAPMHPAFTAQATPPGMSNLCASYAAMGLSPERILALQSGSLALAQQHAANLGIPPMHLPPHLAAQLAASAGATGTDPALLYDDLRHRAAASYEATYGRAAAAAVADALCQQSRADSDPGAAAMGRGKRVGAAMDVETHTDTCTPPPDPGDWDPLYSEEQLLHEESPGEAGTGADVNVSRAANFTNTTASIPSRQNMANALQPPAQMPPAQPISMSRDLDAALAFNCMLFMPPNQQQAYLHHMSRTEAYGAHGNPLYPSPPSMNSSLMNHSMSSYFHGMTSANCPAVQAPQTQRRRPAPSLNSLRTKTRAWKTSSHAQCGRCNWNLKANQCGAL</sequence>
<evidence type="ECO:0000256" key="4">
    <source>
        <dbReference type="ARBA" id="ARBA00022741"/>
    </source>
</evidence>
<dbReference type="InterPro" id="IPR011009">
    <property type="entry name" value="Kinase-like_dom_sf"/>
</dbReference>
<evidence type="ECO:0000256" key="5">
    <source>
        <dbReference type="ARBA" id="ARBA00022777"/>
    </source>
</evidence>
<dbReference type="PROSITE" id="PS50011">
    <property type="entry name" value="PROTEIN_KINASE_DOM"/>
    <property type="match status" value="1"/>
</dbReference>
<keyword evidence="5" id="KW-0418">Kinase</keyword>
<evidence type="ECO:0000313" key="11">
    <source>
        <dbReference type="Proteomes" id="UP001190700"/>
    </source>
</evidence>
<name>A0AAE0L143_9CHLO</name>
<dbReference type="PROSITE" id="PS00108">
    <property type="entry name" value="PROTEIN_KINASE_ST"/>
    <property type="match status" value="1"/>
</dbReference>
<keyword evidence="3" id="KW-0808">Transferase</keyword>
<feature type="region of interest" description="Disordered" evidence="8">
    <location>
        <begin position="903"/>
        <end position="924"/>
    </location>
</feature>
<evidence type="ECO:0000256" key="2">
    <source>
        <dbReference type="ARBA" id="ARBA00022527"/>
    </source>
</evidence>
<dbReference type="GO" id="GO:0005524">
    <property type="term" value="F:ATP binding"/>
    <property type="evidence" value="ECO:0007669"/>
    <property type="project" value="UniProtKB-UniRule"/>
</dbReference>
<dbReference type="Pfam" id="PF00069">
    <property type="entry name" value="Pkinase"/>
    <property type="match status" value="1"/>
</dbReference>
<dbReference type="FunFam" id="3.30.200.20:FF:000087">
    <property type="entry name" value="Dual specificity tyrosine-phosphorylation-regulated kinase 1A"/>
    <property type="match status" value="1"/>
</dbReference>
<evidence type="ECO:0000256" key="8">
    <source>
        <dbReference type="SAM" id="MobiDB-lite"/>
    </source>
</evidence>
<dbReference type="InterPro" id="IPR000719">
    <property type="entry name" value="Prot_kinase_dom"/>
</dbReference>
<feature type="compositionally biased region" description="Low complexity" evidence="8">
    <location>
        <begin position="447"/>
        <end position="460"/>
    </location>
</feature>
<dbReference type="SMART" id="SM00220">
    <property type="entry name" value="S_TKc"/>
    <property type="match status" value="1"/>
</dbReference>
<accession>A0AAE0L143</accession>